<evidence type="ECO:0000313" key="2">
    <source>
        <dbReference type="EMBL" id="GGZ94349.1"/>
    </source>
</evidence>
<dbReference type="Pfam" id="PF12358">
    <property type="entry name" value="DUF3644"/>
    <property type="match status" value="1"/>
</dbReference>
<feature type="domain" description="DUF3644" evidence="1">
    <location>
        <begin position="11"/>
        <end position="193"/>
    </location>
</feature>
<proteinExistence type="predicted"/>
<dbReference type="Proteomes" id="UP000636004">
    <property type="component" value="Unassembled WGS sequence"/>
</dbReference>
<evidence type="ECO:0000259" key="1">
    <source>
        <dbReference type="Pfam" id="PF12358"/>
    </source>
</evidence>
<protein>
    <recommendedName>
        <fullName evidence="1">DUF3644 domain-containing protein</fullName>
    </recommendedName>
</protein>
<accession>A0A918RDL1</accession>
<reference evidence="2" key="2">
    <citation type="submission" date="2020-09" db="EMBL/GenBank/DDBJ databases">
        <authorList>
            <person name="Sun Q."/>
            <person name="Kim S."/>
        </authorList>
    </citation>
    <scope>NUCLEOTIDE SEQUENCE</scope>
    <source>
        <strain evidence="2">KCTC 12710</strain>
    </source>
</reference>
<dbReference type="EMBL" id="BMWZ01000014">
    <property type="protein sequence ID" value="GGZ94349.1"/>
    <property type="molecule type" value="Genomic_DNA"/>
</dbReference>
<evidence type="ECO:0000313" key="3">
    <source>
        <dbReference type="Proteomes" id="UP000636004"/>
    </source>
</evidence>
<sequence length="369" mass="43200">MTLRKGKTKSTLESSIEAAFLAVEIYNKPRTPFRIEGFITQMIIAWTRLFHAHYNHTIGEKYYYKKPNGHYQTIDGEKKSWELKTCVSKHDGLTTAVKTNLNFFIKLRNKIEHRHIDREEIGVMIFGECQALLYNYENTLIDFFGEEYALNESLSFSIQFSRLRKKSQIEASKKLLSKEIKELKSFIDNYRTSLTDEVFNAQEYSIKLIQVPKISNTNRNDLAVEFVNWNSLSETDRENYEKVTAIIKDKVVKKEAINPGKRKPTDVITKVNSEIDFEINHYDHKCLYCCFKIRPATANDIDDPFDTNTAYCHYDEVHDDYVYQDEWAELIIRGINEGSLTRNDWKAKFKNRESYDIAAFETNDTDGTI</sequence>
<comment type="caution">
    <text evidence="2">The sequence shown here is derived from an EMBL/GenBank/DDBJ whole genome shotgun (WGS) entry which is preliminary data.</text>
</comment>
<dbReference type="AlphaFoldDB" id="A0A918RDL1"/>
<name>A0A918RDL1_9FLAO</name>
<organism evidence="2 3">
    <name type="scientific">Algibacter mikhailovii</name>
    <dbReference type="NCBI Taxonomy" id="425498"/>
    <lineage>
        <taxon>Bacteria</taxon>
        <taxon>Pseudomonadati</taxon>
        <taxon>Bacteroidota</taxon>
        <taxon>Flavobacteriia</taxon>
        <taxon>Flavobacteriales</taxon>
        <taxon>Flavobacteriaceae</taxon>
        <taxon>Algibacter</taxon>
    </lineage>
</organism>
<gene>
    <name evidence="2" type="ORF">GCM10007028_35860</name>
</gene>
<dbReference type="InterPro" id="IPR022104">
    <property type="entry name" value="DUF3644"/>
</dbReference>
<dbReference type="RefSeq" id="WP_189362823.1">
    <property type="nucleotide sequence ID" value="NZ_BMWZ01000014.1"/>
</dbReference>
<keyword evidence="3" id="KW-1185">Reference proteome</keyword>
<reference evidence="2" key="1">
    <citation type="journal article" date="2014" name="Int. J. Syst. Evol. Microbiol.">
        <title>Complete genome sequence of Corynebacterium casei LMG S-19264T (=DSM 44701T), isolated from a smear-ripened cheese.</title>
        <authorList>
            <consortium name="US DOE Joint Genome Institute (JGI-PGF)"/>
            <person name="Walter F."/>
            <person name="Albersmeier A."/>
            <person name="Kalinowski J."/>
            <person name="Ruckert C."/>
        </authorList>
    </citation>
    <scope>NUCLEOTIDE SEQUENCE</scope>
    <source>
        <strain evidence="2">KCTC 12710</strain>
    </source>
</reference>